<dbReference type="HOGENOM" id="CLU_2738467_0_0_11"/>
<accession>B5I1J0</accession>
<dbReference type="EMBL" id="CM000951">
    <property type="protein sequence ID" value="EDY58945.1"/>
    <property type="molecule type" value="Genomic_DNA"/>
</dbReference>
<protein>
    <submittedName>
        <fullName evidence="1">Uncharacterized protein</fullName>
    </submittedName>
</protein>
<proteinExistence type="predicted"/>
<keyword evidence="2" id="KW-1185">Reference proteome</keyword>
<reference evidence="1" key="1">
    <citation type="submission" date="2009-10" db="EMBL/GenBank/DDBJ databases">
        <title>The genome sequence of Streptomyces sviceus strain ATCC 29083.</title>
        <authorList>
            <consortium name="The Broad Institute Genome Sequencing Platform"/>
            <consortium name="Broad Institute Microbial Sequencing Center"/>
            <person name="Fischbach M."/>
            <person name="Godfrey P."/>
            <person name="Ward D."/>
            <person name="Young S."/>
            <person name="Zeng Q."/>
            <person name="Koehrsen M."/>
            <person name="Alvarado L."/>
            <person name="Berlin A.M."/>
            <person name="Bochicchio J."/>
            <person name="Borenstein D."/>
            <person name="Chapman S.B."/>
            <person name="Chen Z."/>
            <person name="Engels R."/>
            <person name="Freedman E."/>
            <person name="Gellesch M."/>
            <person name="Goldberg J."/>
            <person name="Griggs A."/>
            <person name="Gujja S."/>
            <person name="Heilman E.R."/>
            <person name="Heiman D.I."/>
            <person name="Hepburn T.A."/>
            <person name="Howarth C."/>
            <person name="Jen D."/>
            <person name="Larson L."/>
            <person name="Lewis B."/>
            <person name="Mehta T."/>
            <person name="Park D."/>
            <person name="Pearson M."/>
            <person name="Richards J."/>
            <person name="Roberts A."/>
            <person name="Saif S."/>
            <person name="Shea T.D."/>
            <person name="Shenoy N."/>
            <person name="Sisk P."/>
            <person name="Stolte C."/>
            <person name="Sykes S.N."/>
            <person name="Thomson T."/>
            <person name="Walk T."/>
            <person name="White J."/>
            <person name="Yandava C."/>
            <person name="Straight P."/>
            <person name="Clardy J."/>
            <person name="Hung D."/>
            <person name="Kolter R."/>
            <person name="Mekalanos J."/>
            <person name="Walker S."/>
            <person name="Walsh C.T."/>
            <person name="Wieland-Brown L.C."/>
            <person name="Haas B."/>
            <person name="Nusbaum C."/>
            <person name="Birren B."/>
        </authorList>
    </citation>
    <scope>NUCLEOTIDE SEQUENCE [LARGE SCALE GENOMIC DNA]</scope>
    <source>
        <strain evidence="1">ATCC 29083</strain>
    </source>
</reference>
<gene>
    <name evidence="1" type="ORF">SSEG_05525</name>
</gene>
<organism evidence="1 2">
    <name type="scientific">Streptomyces sviceus (strain ATCC 29083 / DSM 924 / JCM 4929 / NBRC 13980 / NCIMB 11184 / NRRL 5439 / UC 5370)</name>
    <dbReference type="NCBI Taxonomy" id="463191"/>
    <lineage>
        <taxon>Bacteria</taxon>
        <taxon>Bacillati</taxon>
        <taxon>Actinomycetota</taxon>
        <taxon>Actinomycetes</taxon>
        <taxon>Kitasatosporales</taxon>
        <taxon>Streptomycetaceae</taxon>
        <taxon>Streptomyces</taxon>
    </lineage>
</organism>
<evidence type="ECO:0000313" key="1">
    <source>
        <dbReference type="EMBL" id="EDY58945.1"/>
    </source>
</evidence>
<evidence type="ECO:0000313" key="2">
    <source>
        <dbReference type="Proteomes" id="UP000002785"/>
    </source>
</evidence>
<sequence length="71" mass="7709">MSMWKRLAVVSACSRPTAGRVVASSALMPSSGLRQPSITRQGRHLPAGLECEQEGQQPVRSHRAITLFTYG</sequence>
<dbReference type="AlphaFoldDB" id="B5I1J0"/>
<dbReference type="Proteomes" id="UP000002785">
    <property type="component" value="Chromosome"/>
</dbReference>
<name>B5I1J0_STRX2</name>